<dbReference type="GO" id="GO:0071555">
    <property type="term" value="P:cell wall organization"/>
    <property type="evidence" value="ECO:0007669"/>
    <property type="project" value="UniProtKB-UniRule"/>
</dbReference>
<dbReference type="GO" id="GO:0008360">
    <property type="term" value="P:regulation of cell shape"/>
    <property type="evidence" value="ECO:0007669"/>
    <property type="project" value="UniProtKB-UniRule"/>
</dbReference>
<comment type="pathway">
    <text evidence="1 7">Cell wall biogenesis; peptidoglycan biosynthesis.</text>
</comment>
<evidence type="ECO:0000256" key="5">
    <source>
        <dbReference type="ARBA" id="ARBA00022984"/>
    </source>
</evidence>
<proteinExistence type="inferred from homology"/>
<dbReference type="GO" id="GO:0009252">
    <property type="term" value="P:peptidoglycan biosynthetic process"/>
    <property type="evidence" value="ECO:0007669"/>
    <property type="project" value="UniProtKB-UniPathway"/>
</dbReference>
<keyword evidence="9" id="KW-0121">Carboxypeptidase</keyword>
<gene>
    <name evidence="9" type="primary">pgp2</name>
    <name evidence="9" type="ORF">CPIN18021_0575</name>
</gene>
<dbReference type="EMBL" id="CP017258">
    <property type="protein sequence ID" value="AQW87401.1"/>
    <property type="molecule type" value="Genomic_DNA"/>
</dbReference>
<dbReference type="PROSITE" id="PS52029">
    <property type="entry name" value="LD_TPASE"/>
    <property type="match status" value="1"/>
</dbReference>
<comment type="similarity">
    <text evidence="2">Belongs to the YkuD family.</text>
</comment>
<keyword evidence="5 7" id="KW-0573">Peptidoglycan synthesis</keyword>
<dbReference type="SUPFAM" id="SSF141523">
    <property type="entry name" value="L,D-transpeptidase catalytic domain-like"/>
    <property type="match status" value="1"/>
</dbReference>
<dbReference type="Pfam" id="PF24125">
    <property type="entry name" value="Cds6_C"/>
    <property type="match status" value="1"/>
</dbReference>
<dbReference type="UniPathway" id="UPA00219"/>
<dbReference type="InterPro" id="IPR005490">
    <property type="entry name" value="LD_TPept_cat_dom"/>
</dbReference>
<dbReference type="PANTHER" id="PTHR36699">
    <property type="entry name" value="LD-TRANSPEPTIDASE"/>
    <property type="match status" value="1"/>
</dbReference>
<dbReference type="CDD" id="cd16913">
    <property type="entry name" value="YkuD_like"/>
    <property type="match status" value="1"/>
</dbReference>
<dbReference type="PANTHER" id="PTHR36699:SF1">
    <property type="entry name" value="L,D-TRANSPEPTIDASE YAFK-RELATED"/>
    <property type="match status" value="1"/>
</dbReference>
<feature type="domain" description="L,D-TPase catalytic" evidence="8">
    <location>
        <begin position="66"/>
        <end position="198"/>
    </location>
</feature>
<keyword evidence="10" id="KW-1185">Reference proteome</keyword>
<evidence type="ECO:0000313" key="9">
    <source>
        <dbReference type="EMBL" id="AQW87401.1"/>
    </source>
</evidence>
<dbReference type="InterPro" id="IPR038063">
    <property type="entry name" value="Transpep_catalytic_dom"/>
</dbReference>
<evidence type="ECO:0000256" key="6">
    <source>
        <dbReference type="ARBA" id="ARBA00023316"/>
    </source>
</evidence>
<dbReference type="AlphaFoldDB" id="A0A1S6U6N2"/>
<dbReference type="Gene3D" id="2.40.440.10">
    <property type="entry name" value="L,D-transpeptidase catalytic domain-like"/>
    <property type="match status" value="1"/>
</dbReference>
<feature type="active site" description="Proton donor/acceptor" evidence="7">
    <location>
        <position position="156"/>
    </location>
</feature>
<dbReference type="RefSeq" id="WP_078424363.1">
    <property type="nucleotide sequence ID" value="NZ_CP017258.1"/>
</dbReference>
<reference evidence="10" key="1">
    <citation type="submission" date="2016-09" db="EMBL/GenBank/DDBJ databases">
        <title>Comparative genomics of the Campylobacter concisus group.</title>
        <authorList>
            <person name="Miller W.G."/>
            <person name="Yee E."/>
            <person name="Chapman M.H."/>
            <person name="Huynh S."/>
            <person name="Bono J.L."/>
            <person name="On S.L.W."/>
            <person name="StLeger J."/>
            <person name="Foster G."/>
            <person name="Parker C.T."/>
        </authorList>
    </citation>
    <scope>NUCLEOTIDE SEQUENCE [LARGE SCALE GENOMIC DNA]</scope>
    <source>
        <strain evidence="10">RM18021</strain>
    </source>
</reference>
<name>A0A1S6U6N2_9BACT</name>
<evidence type="ECO:0000256" key="2">
    <source>
        <dbReference type="ARBA" id="ARBA00005992"/>
    </source>
</evidence>
<feature type="active site" description="Nucleophile" evidence="7">
    <location>
        <position position="173"/>
    </location>
</feature>
<evidence type="ECO:0000259" key="8">
    <source>
        <dbReference type="PROSITE" id="PS52029"/>
    </source>
</evidence>
<sequence>MSRILFALFVFAITCLNAVDYEDIYLKKGSNEVIKTIEKNILSKDFWVKRLEGVQLDFGYYDEEALLTVVNKEKKHLEVYKYSNGKLEKTFNTNILVGKLGDKLVEGDLKTPVGVYQLTKRFTPLDSYLGPLAFSLSYPNLHDKLSNKTGSGIWIHGFPMNGSREDEIKTKGCVVMENDILMQYDKIIDYKKSLAIIYENDIKKATTEQIATIFSQILAWKKAWTESDIDYYLSFYDKNFKRYDGMSFDKFASSKKSIFSRKEHKNIVFSKFIISPYPNSKNETMFRVVFYENYSTLNYKFNGEKTLYIKLVDDKMKIVVED</sequence>
<keyword evidence="9" id="KW-0645">Protease</keyword>
<evidence type="ECO:0000256" key="1">
    <source>
        <dbReference type="ARBA" id="ARBA00004752"/>
    </source>
</evidence>
<keyword evidence="6 7" id="KW-0961">Cell wall biogenesis/degradation</keyword>
<dbReference type="GO" id="GO:0004180">
    <property type="term" value="F:carboxypeptidase activity"/>
    <property type="evidence" value="ECO:0007669"/>
    <property type="project" value="UniProtKB-KW"/>
</dbReference>
<accession>A0A1S6U6N2</accession>
<keyword evidence="9" id="KW-0378">Hydrolase</keyword>
<dbReference type="GO" id="GO:0016740">
    <property type="term" value="F:transferase activity"/>
    <property type="evidence" value="ECO:0007669"/>
    <property type="project" value="UniProtKB-KW"/>
</dbReference>
<evidence type="ECO:0000256" key="4">
    <source>
        <dbReference type="ARBA" id="ARBA00022960"/>
    </source>
</evidence>
<organism evidence="9 10">
    <name type="scientific">Campylobacter pinnipediorum subsp. caledonicus</name>
    <dbReference type="NCBI Taxonomy" id="1874362"/>
    <lineage>
        <taxon>Bacteria</taxon>
        <taxon>Pseudomonadati</taxon>
        <taxon>Campylobacterota</taxon>
        <taxon>Epsilonproteobacteria</taxon>
        <taxon>Campylobacterales</taxon>
        <taxon>Campylobacteraceae</taxon>
        <taxon>Campylobacter</taxon>
    </lineage>
</organism>
<dbReference type="SUPFAM" id="SSF54427">
    <property type="entry name" value="NTF2-like"/>
    <property type="match status" value="1"/>
</dbReference>
<protein>
    <submittedName>
        <fullName evidence="9">Peptidoglycan LD-carboxypeptidase</fullName>
    </submittedName>
</protein>
<dbReference type="InterPro" id="IPR032710">
    <property type="entry name" value="NTF2-like_dom_sf"/>
</dbReference>
<evidence type="ECO:0000256" key="7">
    <source>
        <dbReference type="PROSITE-ProRule" id="PRU01373"/>
    </source>
</evidence>
<keyword evidence="3" id="KW-0808">Transferase</keyword>
<dbReference type="Proteomes" id="UP000190868">
    <property type="component" value="Chromosome"/>
</dbReference>
<evidence type="ECO:0000256" key="3">
    <source>
        <dbReference type="ARBA" id="ARBA00022679"/>
    </source>
</evidence>
<evidence type="ECO:0000313" key="10">
    <source>
        <dbReference type="Proteomes" id="UP000190868"/>
    </source>
</evidence>
<keyword evidence="4 7" id="KW-0133">Cell shape</keyword>
<dbReference type="Pfam" id="PF03734">
    <property type="entry name" value="YkuD"/>
    <property type="match status" value="1"/>
</dbReference>
<dbReference type="InterPro" id="IPR056203">
    <property type="entry name" value="Cds6_C"/>
</dbReference>